<dbReference type="GO" id="GO:0008671">
    <property type="term" value="F:2-dehydro-3-deoxygalactonokinase activity"/>
    <property type="evidence" value="ECO:0007669"/>
    <property type="project" value="InterPro"/>
</dbReference>
<protein>
    <submittedName>
        <fullName evidence="1">2-dehydro-3-deoxygalactonokinase</fullName>
    </submittedName>
</protein>
<organism evidence="1 2">
    <name type="scientific">Enterococcus raffinosus</name>
    <dbReference type="NCBI Taxonomy" id="71452"/>
    <lineage>
        <taxon>Bacteria</taxon>
        <taxon>Bacillati</taxon>
        <taxon>Bacillota</taxon>
        <taxon>Bacilli</taxon>
        <taxon>Lactobacillales</taxon>
        <taxon>Enterococcaceae</taxon>
        <taxon>Enterococcus</taxon>
    </lineage>
</organism>
<dbReference type="InterPro" id="IPR007729">
    <property type="entry name" value="DGOK"/>
</dbReference>
<dbReference type="InterPro" id="IPR042258">
    <property type="entry name" value="DGOK_N"/>
</dbReference>
<dbReference type="RefSeq" id="WP_224783893.1">
    <property type="nucleotide sequence ID" value="NZ_JARPXG010000018.1"/>
</dbReference>
<dbReference type="Proteomes" id="UP001254770">
    <property type="component" value="Unassembled WGS sequence"/>
</dbReference>
<dbReference type="Pfam" id="PF05035">
    <property type="entry name" value="DGOK"/>
    <property type="match status" value="1"/>
</dbReference>
<comment type="caution">
    <text evidence="1">The sequence shown here is derived from an EMBL/GenBank/DDBJ whole genome shotgun (WGS) entry which is preliminary data.</text>
</comment>
<sequence length="336" mass="37384">MVDEYMIKDIITIDVGTTNTRVSLWRDEELQEVFVYSQGVQKASLAGNNDAVKKILECSIKKLFKKYNILAEKTVIIASGMITSAFGLVEIPHLNAPVGIQELAISMKQFSFPKICPQPIWFIPGVKTQCQDKSRLSSIQYDVMRGEETEAMAVFSLLNPTISDEHIFVMPGTHTKFIKLDKNGRIIKSKTATTGEILSLLTKKSLIATDVHHRFYDELDESYLLSGFHSARSNGIGSAVFDVRILGQTHNASRNQRANYLLGAVLSSDIQLLENFLEPNETVVLTGKKELREAIHVILNDLDNFSHPIIIIEANDLAGRGALLAGKKRGLLRKEG</sequence>
<evidence type="ECO:0000313" key="2">
    <source>
        <dbReference type="Proteomes" id="UP001254770"/>
    </source>
</evidence>
<accession>A0AAW8T0U4</accession>
<dbReference type="AlphaFoldDB" id="A0AAW8T0U4"/>
<reference evidence="1" key="1">
    <citation type="submission" date="2023-03" db="EMBL/GenBank/DDBJ databases">
        <authorList>
            <person name="Shen W."/>
            <person name="Cai J."/>
        </authorList>
    </citation>
    <scope>NUCLEOTIDE SEQUENCE</scope>
    <source>
        <strain evidence="1">Y15</strain>
    </source>
</reference>
<dbReference type="GO" id="GO:0034194">
    <property type="term" value="P:D-galactonate catabolic process"/>
    <property type="evidence" value="ECO:0007669"/>
    <property type="project" value="InterPro"/>
</dbReference>
<name>A0AAW8T0U4_9ENTE</name>
<dbReference type="SUPFAM" id="SSF53067">
    <property type="entry name" value="Actin-like ATPase domain"/>
    <property type="match status" value="1"/>
</dbReference>
<dbReference type="CDD" id="cd24012">
    <property type="entry name" value="ASKHA_NBD_KDGal-kinase"/>
    <property type="match status" value="1"/>
</dbReference>
<dbReference type="InterPro" id="IPR042257">
    <property type="entry name" value="DGOK_C"/>
</dbReference>
<dbReference type="InterPro" id="IPR043129">
    <property type="entry name" value="ATPase_NBD"/>
</dbReference>
<dbReference type="Gene3D" id="3.30.420.300">
    <property type="entry name" value="2-keto-3-deoxy-galactonokinase, substrate binding domain"/>
    <property type="match status" value="1"/>
</dbReference>
<gene>
    <name evidence="1" type="ORF">P7D69_00215</name>
</gene>
<evidence type="ECO:0000313" key="1">
    <source>
        <dbReference type="EMBL" id="MDT2542770.1"/>
    </source>
</evidence>
<dbReference type="EMBL" id="JARPXL010000001">
    <property type="protein sequence ID" value="MDT2542770.1"/>
    <property type="molecule type" value="Genomic_DNA"/>
</dbReference>
<dbReference type="Gene3D" id="3.30.420.310">
    <property type="entry name" value="2-keto-3-deoxy-galactonokinase, C-terminal domain"/>
    <property type="match status" value="1"/>
</dbReference>
<proteinExistence type="predicted"/>